<accession>A0A6M1LL77</accession>
<gene>
    <name evidence="2" type="ORF">G3576_12060</name>
</gene>
<organism evidence="2 3">
    <name type="scientific">Falsiroseomonas algicola</name>
    <dbReference type="NCBI Taxonomy" id="2716930"/>
    <lineage>
        <taxon>Bacteria</taxon>
        <taxon>Pseudomonadati</taxon>
        <taxon>Pseudomonadota</taxon>
        <taxon>Alphaproteobacteria</taxon>
        <taxon>Acetobacterales</taxon>
        <taxon>Roseomonadaceae</taxon>
        <taxon>Falsiroseomonas</taxon>
    </lineage>
</organism>
<dbReference type="Pfam" id="PF01177">
    <property type="entry name" value="Asp_Glu_race"/>
    <property type="match status" value="1"/>
</dbReference>
<keyword evidence="3" id="KW-1185">Reference proteome</keyword>
<reference evidence="2 3" key="1">
    <citation type="submission" date="2020-03" db="EMBL/GenBank/DDBJ databases">
        <title>Roseomonas stagni sp. nov., isolated from pond water in Japan.</title>
        <authorList>
            <person name="Furuhata K."/>
            <person name="Miyamoto H."/>
            <person name="Goto K."/>
        </authorList>
    </citation>
    <scope>NUCLEOTIDE SEQUENCE [LARGE SCALE GENOMIC DNA]</scope>
    <source>
        <strain evidence="2 3">PeD5</strain>
    </source>
</reference>
<proteinExistence type="inferred from homology"/>
<evidence type="ECO:0000313" key="2">
    <source>
        <dbReference type="EMBL" id="NGM20749.1"/>
    </source>
</evidence>
<dbReference type="Proteomes" id="UP000475385">
    <property type="component" value="Unassembled WGS sequence"/>
</dbReference>
<dbReference type="Gene3D" id="3.40.50.12500">
    <property type="match status" value="1"/>
</dbReference>
<evidence type="ECO:0000256" key="1">
    <source>
        <dbReference type="ARBA" id="ARBA00038414"/>
    </source>
</evidence>
<protein>
    <submittedName>
        <fullName evidence="2">Racemase</fullName>
    </submittedName>
</protein>
<dbReference type="InterPro" id="IPR015942">
    <property type="entry name" value="Asp/Glu/hydantoin_racemase"/>
</dbReference>
<dbReference type="GO" id="GO:0047661">
    <property type="term" value="F:amino-acid racemase activity"/>
    <property type="evidence" value="ECO:0007669"/>
    <property type="project" value="InterPro"/>
</dbReference>
<dbReference type="EMBL" id="JAAIKB010000004">
    <property type="protein sequence ID" value="NGM20749.1"/>
    <property type="molecule type" value="Genomic_DNA"/>
</dbReference>
<comment type="similarity">
    <text evidence="1">Belongs to the HyuE racemase family.</text>
</comment>
<evidence type="ECO:0000313" key="3">
    <source>
        <dbReference type="Proteomes" id="UP000475385"/>
    </source>
</evidence>
<dbReference type="PANTHER" id="PTHR28047:SF5">
    <property type="entry name" value="PROTEIN DCG1"/>
    <property type="match status" value="1"/>
</dbReference>
<dbReference type="RefSeq" id="WP_164694655.1">
    <property type="nucleotide sequence ID" value="NZ_JAAIKB010000004.1"/>
</dbReference>
<comment type="caution">
    <text evidence="2">The sequence shown here is derived from an EMBL/GenBank/DDBJ whole genome shotgun (WGS) entry which is preliminary data.</text>
</comment>
<dbReference type="AlphaFoldDB" id="A0A6M1LL77"/>
<dbReference type="InterPro" id="IPR053714">
    <property type="entry name" value="Iso_Racemase_Enz_sf"/>
</dbReference>
<sequence length="269" mass="28883">MKIWHHSFTVLQNLPAYAEAMAAHLARAAAPGTEVTMHGMHPETYLTEYPGNDISFHYLQTLHSQQFVLGAIAAEEQGFDAFALMTLPEPSLMEIRSLVDIPVVGYGESAMLAASMLGQKIGVLLFIHGMAGTVERNVDRMGLSSRFVGAQPVSFTFNDVLAAYAGDPAEVVARFQADARALIARGADVIIPGEAPLCLLLSKAGIAEVDGVPVLDAVTATVKAAEMMVGMRRITGAKPSRRGYFQAQPPRARVKEILRFYGIDRAAGA</sequence>
<name>A0A6M1LL77_9PROT</name>
<dbReference type="InterPro" id="IPR052186">
    <property type="entry name" value="Hydantoin_racemase-like"/>
</dbReference>
<dbReference type="PANTHER" id="PTHR28047">
    <property type="entry name" value="PROTEIN DCG1"/>
    <property type="match status" value="1"/>
</dbReference>